<keyword evidence="12" id="KW-1185">Reference proteome</keyword>
<proteinExistence type="inferred from homology"/>
<comment type="catalytic activity">
    <reaction evidence="1">
        <text>Hydrolysis of terminal non-reducing beta-D-galactose residues in beta-D-galactosides.</text>
        <dbReference type="EC" id="3.2.1.23"/>
    </reaction>
</comment>
<dbReference type="CDD" id="cd03143">
    <property type="entry name" value="A4_beta-galactosidase_middle_domain"/>
    <property type="match status" value="1"/>
</dbReference>
<evidence type="ECO:0000259" key="9">
    <source>
        <dbReference type="Pfam" id="PF02449"/>
    </source>
</evidence>
<dbReference type="InterPro" id="IPR029062">
    <property type="entry name" value="Class_I_gatase-like"/>
</dbReference>
<evidence type="ECO:0000259" key="10">
    <source>
        <dbReference type="Pfam" id="PF08532"/>
    </source>
</evidence>
<keyword evidence="8" id="KW-0732">Signal</keyword>
<dbReference type="EMBL" id="CM001403">
    <property type="protein sequence ID" value="EHQ25970.1"/>
    <property type="molecule type" value="Genomic_DNA"/>
</dbReference>
<dbReference type="HOGENOM" id="CLU_012430_1_0_10"/>
<dbReference type="PANTHER" id="PTHR36447:SF2">
    <property type="entry name" value="BETA-GALACTOSIDASE YESZ"/>
    <property type="match status" value="1"/>
</dbReference>
<dbReference type="AlphaFoldDB" id="H1YA89"/>
<evidence type="ECO:0000256" key="2">
    <source>
        <dbReference type="ARBA" id="ARBA00005940"/>
    </source>
</evidence>
<dbReference type="GO" id="GO:0046872">
    <property type="term" value="F:metal ion binding"/>
    <property type="evidence" value="ECO:0007669"/>
    <property type="project" value="UniProtKB-KW"/>
</dbReference>
<reference evidence="11" key="1">
    <citation type="submission" date="2011-09" db="EMBL/GenBank/DDBJ databases">
        <title>The permanent draft genome of Mucilaginibacter paludis DSM 18603.</title>
        <authorList>
            <consortium name="US DOE Joint Genome Institute (JGI-PGF)"/>
            <person name="Lucas S."/>
            <person name="Han J."/>
            <person name="Lapidus A."/>
            <person name="Bruce D."/>
            <person name="Goodwin L."/>
            <person name="Pitluck S."/>
            <person name="Peters L."/>
            <person name="Kyrpides N."/>
            <person name="Mavromatis K."/>
            <person name="Ivanova N."/>
            <person name="Mikhailova N."/>
            <person name="Held B."/>
            <person name="Detter J.C."/>
            <person name="Tapia R."/>
            <person name="Han C."/>
            <person name="Land M."/>
            <person name="Hauser L."/>
            <person name="Markowitz V."/>
            <person name="Cheng J.-F."/>
            <person name="Hugenholtz P."/>
            <person name="Woyke T."/>
            <person name="Wu D."/>
            <person name="Tindall B."/>
            <person name="Brambilla E."/>
            <person name="Klenk H.-P."/>
            <person name="Eisen J.A."/>
        </authorList>
    </citation>
    <scope>NUCLEOTIDE SEQUENCE [LARGE SCALE GENOMIC DNA]</scope>
    <source>
        <strain evidence="11">DSM 18603</strain>
    </source>
</reference>
<evidence type="ECO:0000313" key="12">
    <source>
        <dbReference type="Proteomes" id="UP000002774"/>
    </source>
</evidence>
<accession>H1YA89</accession>
<dbReference type="OrthoDB" id="9800974at2"/>
<dbReference type="InterPro" id="IPR013738">
    <property type="entry name" value="Beta_galactosidase_Trimer"/>
</dbReference>
<feature type="domain" description="Beta-galactosidase trimerisation" evidence="10">
    <location>
        <begin position="404"/>
        <end position="612"/>
    </location>
</feature>
<comment type="similarity">
    <text evidence="2">Belongs to the glycosyl hydrolase 42 family.</text>
</comment>
<dbReference type="Pfam" id="PF08532">
    <property type="entry name" value="Glyco_hydro_42M"/>
    <property type="match status" value="1"/>
</dbReference>
<gene>
    <name evidence="11" type="ORF">Mucpa_1817</name>
</gene>
<dbReference type="EC" id="3.2.1.23" evidence="3"/>
<dbReference type="GO" id="GO:0004565">
    <property type="term" value="F:beta-galactosidase activity"/>
    <property type="evidence" value="ECO:0007669"/>
    <property type="project" value="UniProtKB-EC"/>
</dbReference>
<dbReference type="PANTHER" id="PTHR36447">
    <property type="entry name" value="BETA-GALACTOSIDASE GANA"/>
    <property type="match status" value="1"/>
</dbReference>
<evidence type="ECO:0000256" key="7">
    <source>
        <dbReference type="ARBA" id="ARBA00023295"/>
    </source>
</evidence>
<dbReference type="InterPro" id="IPR013529">
    <property type="entry name" value="Glyco_hydro_42_N"/>
</dbReference>
<feature type="chain" id="PRO_5003557630" description="beta-galactosidase" evidence="8">
    <location>
        <begin position="20"/>
        <end position="676"/>
    </location>
</feature>
<dbReference type="STRING" id="714943.Mucpa_1817"/>
<name>H1YA89_9SPHI</name>
<feature type="domain" description="Glycoside hydrolase family 42 N-terminal" evidence="9">
    <location>
        <begin position="28"/>
        <end position="393"/>
    </location>
</feature>
<sequence>MKIALVIAVLCSCIFIANAQTLYVGTNYHPHDDKDPEKIKKDIMLMKAAGFKVVRMGHLAWDSYEPAEGKFDFQWFDAVMDMMDKAGIKVILDIAIRPAPIWLHHKYPSIDVTSPGGNAQYPNHRYMDDVGDPMYQKYAVRYADTLTKHYAKHPALLAFGIDNESGDGPISYSETVRKRFVLWLEKKYSTLDNFNKAWATQRWSRRINQFDEVGLPVTGEKNGAPEKILDFRRFISDEVNQILFKVLDRVNTNAPGVLTNTNAWYFSALRYFDYSEIAYSGKMAREGCGFYPGNSLTTNWGVMNSAFVIARSQFESANPFWCSEFTTMTAVPNSIRKSAYATLMYGNQMVCGWTWQSMWAGEEQYLEGMLDWDGIPNRKYDEYKKIAAEFKKIEKFFPYKLNAEVGLAFSFPSQIASSSFPEAQDQQLQACWNLFYYRNMDTRVVEISKSSLNYKLLFVPGVTVMDETTANKIRDFVKNGGTVVMTSNSAVVDETGKVFASTHPGRLNDVFGIRVAGYEETEALNEISREGLKGKKMKLNYKGKAIEAESARLDIIEPKGAQVLANITSLDKDYPIITSNKYGKGRAIYIGLPASDGLLNPLVDDLINELGIKKGPQVPHGVMARQIDKNHFLYLNVTGQSKEIPVNGKSQSILFDKSYTGNFTIAPYEPEFIEVK</sequence>
<evidence type="ECO:0000313" key="11">
    <source>
        <dbReference type="EMBL" id="EHQ25970.1"/>
    </source>
</evidence>
<dbReference type="RefSeq" id="WP_008505878.1">
    <property type="nucleotide sequence ID" value="NZ_CM001403.1"/>
</dbReference>
<dbReference type="GO" id="GO:0005975">
    <property type="term" value="P:carbohydrate metabolic process"/>
    <property type="evidence" value="ECO:0007669"/>
    <property type="project" value="InterPro"/>
</dbReference>
<dbReference type="SUPFAM" id="SSF51445">
    <property type="entry name" value="(Trans)glycosidases"/>
    <property type="match status" value="1"/>
</dbReference>
<dbReference type="SUPFAM" id="SSF52317">
    <property type="entry name" value="Class I glutamine amidotransferase-like"/>
    <property type="match status" value="1"/>
</dbReference>
<evidence type="ECO:0000256" key="5">
    <source>
        <dbReference type="ARBA" id="ARBA00022801"/>
    </source>
</evidence>
<dbReference type="InterPro" id="IPR017853">
    <property type="entry name" value="GH"/>
</dbReference>
<keyword evidence="6" id="KW-0862">Zinc</keyword>
<keyword evidence="4" id="KW-0479">Metal-binding</keyword>
<protein>
    <recommendedName>
        <fullName evidence="3">beta-galactosidase</fullName>
        <ecNumber evidence="3">3.2.1.23</ecNumber>
    </recommendedName>
</protein>
<evidence type="ECO:0000256" key="8">
    <source>
        <dbReference type="SAM" id="SignalP"/>
    </source>
</evidence>
<feature type="signal peptide" evidence="8">
    <location>
        <begin position="1"/>
        <end position="19"/>
    </location>
</feature>
<evidence type="ECO:0000256" key="1">
    <source>
        <dbReference type="ARBA" id="ARBA00001412"/>
    </source>
</evidence>
<evidence type="ECO:0000256" key="4">
    <source>
        <dbReference type="ARBA" id="ARBA00022723"/>
    </source>
</evidence>
<dbReference type="Gene3D" id="3.20.20.80">
    <property type="entry name" value="Glycosidases"/>
    <property type="match status" value="1"/>
</dbReference>
<keyword evidence="5" id="KW-0378">Hydrolase</keyword>
<evidence type="ECO:0000256" key="3">
    <source>
        <dbReference type="ARBA" id="ARBA00012756"/>
    </source>
</evidence>
<keyword evidence="7" id="KW-0326">Glycosidase</keyword>
<dbReference type="InterPro" id="IPR003476">
    <property type="entry name" value="Glyco_hydro_42"/>
</dbReference>
<dbReference type="GO" id="GO:0009341">
    <property type="term" value="C:beta-galactosidase complex"/>
    <property type="evidence" value="ECO:0007669"/>
    <property type="project" value="InterPro"/>
</dbReference>
<dbReference type="Gene3D" id="3.40.50.880">
    <property type="match status" value="1"/>
</dbReference>
<dbReference type="Proteomes" id="UP000002774">
    <property type="component" value="Chromosome"/>
</dbReference>
<dbReference type="Pfam" id="PF02449">
    <property type="entry name" value="Glyco_hydro_42"/>
    <property type="match status" value="1"/>
</dbReference>
<evidence type="ECO:0000256" key="6">
    <source>
        <dbReference type="ARBA" id="ARBA00022833"/>
    </source>
</evidence>
<dbReference type="eggNOG" id="COG1874">
    <property type="taxonomic scope" value="Bacteria"/>
</dbReference>
<organism evidence="11 12">
    <name type="scientific">Mucilaginibacter paludis DSM 18603</name>
    <dbReference type="NCBI Taxonomy" id="714943"/>
    <lineage>
        <taxon>Bacteria</taxon>
        <taxon>Pseudomonadati</taxon>
        <taxon>Bacteroidota</taxon>
        <taxon>Sphingobacteriia</taxon>
        <taxon>Sphingobacteriales</taxon>
        <taxon>Sphingobacteriaceae</taxon>
        <taxon>Mucilaginibacter</taxon>
    </lineage>
</organism>